<dbReference type="InterPro" id="IPR036531">
    <property type="entry name" value="Rbsn_Rab-bd_sf"/>
</dbReference>
<dbReference type="OrthoDB" id="166134at2759"/>
<feature type="compositionally biased region" description="Gly residues" evidence="6">
    <location>
        <begin position="1"/>
        <end position="16"/>
    </location>
</feature>
<dbReference type="FunCoup" id="A0A507BJG9">
    <property type="interactions" value="59"/>
</dbReference>
<evidence type="ECO:0000313" key="8">
    <source>
        <dbReference type="EMBL" id="TPX18974.1"/>
    </source>
</evidence>
<reference evidence="8 9" key="1">
    <citation type="submission" date="2019-06" db="EMBL/GenBank/DDBJ databases">
        <title>Draft genome sequence of the filamentous fungus Phialemoniopsis curvata isolated from diesel fuel.</title>
        <authorList>
            <person name="Varaljay V.A."/>
            <person name="Lyon W.J."/>
            <person name="Crouch A.L."/>
            <person name="Drake C.E."/>
            <person name="Hollomon J.M."/>
            <person name="Nadeau L.J."/>
            <person name="Nunn H.S."/>
            <person name="Stevenson B.S."/>
            <person name="Bojanowski C.L."/>
            <person name="Crookes-Goodson W.J."/>
        </authorList>
    </citation>
    <scope>NUCLEOTIDE SEQUENCE [LARGE SCALE GENOMIC DNA]</scope>
    <source>
        <strain evidence="8 9">D216</strain>
    </source>
</reference>
<feature type="domain" description="FYVE-type" evidence="7">
    <location>
        <begin position="199"/>
        <end position="255"/>
    </location>
</feature>
<dbReference type="InterPro" id="IPR011011">
    <property type="entry name" value="Znf_FYVE_PHD"/>
</dbReference>
<feature type="domain" description="FYVE-type" evidence="7">
    <location>
        <begin position="341"/>
        <end position="422"/>
    </location>
</feature>
<feature type="coiled-coil region" evidence="5">
    <location>
        <begin position="272"/>
        <end position="299"/>
    </location>
</feature>
<dbReference type="EMBL" id="SKBQ01000104">
    <property type="protein sequence ID" value="TPX18974.1"/>
    <property type="molecule type" value="Genomic_DNA"/>
</dbReference>
<gene>
    <name evidence="8" type="ORF">E0L32_011367</name>
</gene>
<dbReference type="InterPro" id="IPR000306">
    <property type="entry name" value="Znf_FYVE"/>
</dbReference>
<dbReference type="PROSITE" id="PS50178">
    <property type="entry name" value="ZF_FYVE"/>
    <property type="match status" value="2"/>
</dbReference>
<proteinExistence type="predicted"/>
<dbReference type="InterPro" id="IPR013083">
    <property type="entry name" value="Znf_RING/FYVE/PHD"/>
</dbReference>
<dbReference type="AlphaFoldDB" id="A0A507BJG9"/>
<feature type="region of interest" description="Disordered" evidence="6">
    <location>
        <begin position="151"/>
        <end position="172"/>
    </location>
</feature>
<dbReference type="PANTHER" id="PTHR13510">
    <property type="entry name" value="FYVE-FINGER-CONTAINING RAB5 EFFECTOR PROTEIN RABENOSYN-5-RELATED"/>
    <property type="match status" value="1"/>
</dbReference>
<feature type="region of interest" description="Disordered" evidence="6">
    <location>
        <begin position="1"/>
        <end position="83"/>
    </location>
</feature>
<dbReference type="InterPro" id="IPR052727">
    <property type="entry name" value="Rab4/Rab5_effector"/>
</dbReference>
<dbReference type="SUPFAM" id="SSF57903">
    <property type="entry name" value="FYVE/PHD zinc finger"/>
    <property type="match status" value="2"/>
</dbReference>
<feature type="compositionally biased region" description="Low complexity" evidence="6">
    <location>
        <begin position="29"/>
        <end position="52"/>
    </location>
</feature>
<comment type="caution">
    <text evidence="8">The sequence shown here is derived from an EMBL/GenBank/DDBJ whole genome shotgun (WGS) entry which is preliminary data.</text>
</comment>
<organism evidence="8 9">
    <name type="scientific">Thyridium curvatum</name>
    <dbReference type="NCBI Taxonomy" id="1093900"/>
    <lineage>
        <taxon>Eukaryota</taxon>
        <taxon>Fungi</taxon>
        <taxon>Dikarya</taxon>
        <taxon>Ascomycota</taxon>
        <taxon>Pezizomycotina</taxon>
        <taxon>Sordariomycetes</taxon>
        <taxon>Sordariomycetidae</taxon>
        <taxon>Thyridiales</taxon>
        <taxon>Thyridiaceae</taxon>
        <taxon>Thyridium</taxon>
    </lineage>
</organism>
<dbReference type="InParanoid" id="A0A507BJG9"/>
<dbReference type="STRING" id="1093900.A0A507BJG9"/>
<dbReference type="InterPro" id="IPR017455">
    <property type="entry name" value="Znf_FYVE-rel"/>
</dbReference>
<protein>
    <recommendedName>
        <fullName evidence="7">FYVE-type domain-containing protein</fullName>
    </recommendedName>
</protein>
<evidence type="ECO:0000256" key="3">
    <source>
        <dbReference type="ARBA" id="ARBA00022833"/>
    </source>
</evidence>
<keyword evidence="2 4" id="KW-0863">Zinc-finger</keyword>
<dbReference type="InterPro" id="IPR021565">
    <property type="entry name" value="Rbsn_Rab-bd"/>
</dbReference>
<dbReference type="SMART" id="SM00064">
    <property type="entry name" value="FYVE"/>
    <property type="match status" value="2"/>
</dbReference>
<keyword evidence="1" id="KW-0479">Metal-binding</keyword>
<name>A0A507BJG9_9PEZI</name>
<dbReference type="Gene3D" id="4.10.860.20">
    <property type="entry name" value="Rabenosyn, Rab binding domain"/>
    <property type="match status" value="1"/>
</dbReference>
<dbReference type="Gene3D" id="3.30.40.10">
    <property type="entry name" value="Zinc/RING finger domain, C3HC4 (zinc finger)"/>
    <property type="match status" value="2"/>
</dbReference>
<evidence type="ECO:0000256" key="6">
    <source>
        <dbReference type="SAM" id="MobiDB-lite"/>
    </source>
</evidence>
<dbReference type="CDD" id="cd15761">
    <property type="entry name" value="FYVE1_Vac1p_like"/>
    <property type="match status" value="1"/>
</dbReference>
<keyword evidence="9" id="KW-1185">Reference proteome</keyword>
<evidence type="ECO:0000256" key="2">
    <source>
        <dbReference type="ARBA" id="ARBA00022771"/>
    </source>
</evidence>
<feature type="coiled-coil region" evidence="5">
    <location>
        <begin position="620"/>
        <end position="687"/>
    </location>
</feature>
<dbReference type="RefSeq" id="XP_031000685.1">
    <property type="nucleotide sequence ID" value="XM_031134088.1"/>
</dbReference>
<keyword evidence="5" id="KW-0175">Coiled coil</keyword>
<evidence type="ECO:0000313" key="9">
    <source>
        <dbReference type="Proteomes" id="UP000319257"/>
    </source>
</evidence>
<evidence type="ECO:0000256" key="4">
    <source>
        <dbReference type="PROSITE-ProRule" id="PRU00091"/>
    </source>
</evidence>
<evidence type="ECO:0000259" key="7">
    <source>
        <dbReference type="PROSITE" id="PS50178"/>
    </source>
</evidence>
<evidence type="ECO:0000256" key="5">
    <source>
        <dbReference type="SAM" id="Coils"/>
    </source>
</evidence>
<dbReference type="SUPFAM" id="SSF140125">
    <property type="entry name" value="Rabenosyn-5 Rab-binding domain-like"/>
    <property type="match status" value="1"/>
</dbReference>
<sequence length="698" mass="76524">MSGRKLGGGRVLGTGRGLAPPQPTSSQLSPRPSSPFAPSEASSGSQNLSGISPPTPPSPLPGGFVQDLSSNVSLGAPSDPGASGTRLVCPICEEEMLTLLQLNRHIDDAHQELPELQQDEVKTWFDKQVLKAKRFQPLSVINQKLRGLEVFESNETPPPPTTQAGSSRPVDTVIDPDDLITRKHWQRATGSDYCTDPTCGKGLGPINGSINCRKCGRLFCEVHTMYQMRLSRSASHDPTRGYWYRVCETCYKSRDGYNDHNGLLQDRTSAFVETRRKKVERQNLEIARLEKRLTKLTQLLVSPPEEVIVNSGGLSTTVGSLTGQKTQRKAIEQSVVTWEDDASVPKCPFCQQEFGSWTFRRHHCRICGRVVCADPNTACSTEIGLNVASPNHPVPSEKPPSTADGAVSLDIRMCRDCKHTIFAKRDFEDALAHKPADQRAYETLRQFERGIKQLMPSFQRALQVLQQPAGSEGHPISQQQLGVLQAVVAVAPMATHAQIQEAAKIRKRLMDSFAKYSAAARRIRDLPTDNPAQARLQKAVYAAASTFLHANMVPLKHVPRMLRSSSSSSSQPGGQHRRLLSGLNEGGRAGHLSPLRNGELASEVGGDGDSVAGSEVSTVASALETEERELRERLAVLEEQRFLVQGMVDGARGARRFEEVGALTRNVEELDKEIAELRRRVGGVEERWEGFYAAAGQQ</sequence>
<accession>A0A507BJG9</accession>
<dbReference type="GO" id="GO:0008270">
    <property type="term" value="F:zinc ion binding"/>
    <property type="evidence" value="ECO:0007669"/>
    <property type="project" value="UniProtKB-KW"/>
</dbReference>
<dbReference type="Pfam" id="PF11464">
    <property type="entry name" value="Rbsn"/>
    <property type="match status" value="1"/>
</dbReference>
<dbReference type="Proteomes" id="UP000319257">
    <property type="component" value="Unassembled WGS sequence"/>
</dbReference>
<dbReference type="PANTHER" id="PTHR13510:SF44">
    <property type="entry name" value="RABENOSYN-5"/>
    <property type="match status" value="1"/>
</dbReference>
<dbReference type="GeneID" id="41978814"/>
<evidence type="ECO:0000256" key="1">
    <source>
        <dbReference type="ARBA" id="ARBA00022723"/>
    </source>
</evidence>
<dbReference type="Pfam" id="PF01363">
    <property type="entry name" value="FYVE"/>
    <property type="match status" value="2"/>
</dbReference>
<dbReference type="CDD" id="cd15737">
    <property type="entry name" value="FYVE2_Vac1p_like"/>
    <property type="match status" value="1"/>
</dbReference>
<feature type="region of interest" description="Disordered" evidence="6">
    <location>
        <begin position="561"/>
        <end position="613"/>
    </location>
</feature>
<keyword evidence="3" id="KW-0862">Zinc</keyword>